<sequence>MRAAGMAYADNVKAQGKQHNLGSPHLYVWAALVKQLSQEQDLSPELTTALQQHIATIPNPVHLQSIVRHCRLSKAWASGAFKLQVAMAPSVVQIGNLLNYHLQVHGAIVKHGIPPRGHMSVLSHDSLPLWMGLILLLAVREQFEGEKCRSEWTDIQIYRLAE</sequence>
<evidence type="ECO:0000313" key="1">
    <source>
        <dbReference type="EMBL" id="CAE8652662.1"/>
    </source>
</evidence>
<reference evidence="1" key="1">
    <citation type="submission" date="2021-02" db="EMBL/GenBank/DDBJ databases">
        <authorList>
            <person name="Dougan E. K."/>
            <person name="Rhodes N."/>
            <person name="Thang M."/>
            <person name="Chan C."/>
        </authorList>
    </citation>
    <scope>NUCLEOTIDE SEQUENCE</scope>
</reference>
<dbReference type="EMBL" id="CAJNNW010011011">
    <property type="protein sequence ID" value="CAE8652662.1"/>
    <property type="molecule type" value="Genomic_DNA"/>
</dbReference>
<comment type="caution">
    <text evidence="1">The sequence shown here is derived from an EMBL/GenBank/DDBJ whole genome shotgun (WGS) entry which is preliminary data.</text>
</comment>
<name>A0A813IKH8_POLGL</name>
<proteinExistence type="predicted"/>
<protein>
    <submittedName>
        <fullName evidence="1">Uncharacterized protein</fullName>
    </submittedName>
</protein>
<accession>A0A813IKH8</accession>
<gene>
    <name evidence="1" type="ORF">PGLA2088_LOCUS9866</name>
</gene>
<organism evidence="1 2">
    <name type="scientific">Polarella glacialis</name>
    <name type="common">Dinoflagellate</name>
    <dbReference type="NCBI Taxonomy" id="89957"/>
    <lineage>
        <taxon>Eukaryota</taxon>
        <taxon>Sar</taxon>
        <taxon>Alveolata</taxon>
        <taxon>Dinophyceae</taxon>
        <taxon>Suessiales</taxon>
        <taxon>Suessiaceae</taxon>
        <taxon>Polarella</taxon>
    </lineage>
</organism>
<evidence type="ECO:0000313" key="2">
    <source>
        <dbReference type="Proteomes" id="UP000626109"/>
    </source>
</evidence>
<dbReference type="AlphaFoldDB" id="A0A813IKH8"/>
<dbReference type="Proteomes" id="UP000626109">
    <property type="component" value="Unassembled WGS sequence"/>
</dbReference>